<proteinExistence type="predicted"/>
<keyword evidence="2" id="KW-1185">Reference proteome</keyword>
<dbReference type="InterPro" id="IPR024479">
    <property type="entry name" value="DUF3866"/>
</dbReference>
<reference evidence="1" key="2">
    <citation type="submission" date="2023-03" db="EMBL/GenBank/DDBJ databases">
        <authorList>
            <person name="Zhang Z."/>
        </authorList>
    </citation>
    <scope>NUCLEOTIDE SEQUENCE</scope>
    <source>
        <strain evidence="1">DSA</strain>
    </source>
</reference>
<dbReference type="RefSeq" id="WP_304541442.1">
    <property type="nucleotide sequence ID" value="NZ_JARPTC010000005.1"/>
</dbReference>
<name>A0AAW7Z9V7_9FIRM</name>
<evidence type="ECO:0000313" key="2">
    <source>
        <dbReference type="Proteomes" id="UP001172911"/>
    </source>
</evidence>
<dbReference type="EMBL" id="JARPTC010000005">
    <property type="protein sequence ID" value="MDO7786424.1"/>
    <property type="molecule type" value="Genomic_DNA"/>
</dbReference>
<gene>
    <name evidence="1" type="ORF">P6N53_04215</name>
</gene>
<evidence type="ECO:0000313" key="1">
    <source>
        <dbReference type="EMBL" id="MDO7786424.1"/>
    </source>
</evidence>
<dbReference type="Pfam" id="PF12982">
    <property type="entry name" value="DUF3866"/>
    <property type="match status" value="1"/>
</dbReference>
<protein>
    <submittedName>
        <fullName evidence="1">DUF3866 family protein</fullName>
    </submittedName>
</protein>
<accession>A0AAW7Z9V7</accession>
<organism evidence="1 2">
    <name type="scientific">Desulforamulus aquiferis</name>
    <dbReference type="NCBI Taxonomy" id="1397668"/>
    <lineage>
        <taxon>Bacteria</taxon>
        <taxon>Bacillati</taxon>
        <taxon>Bacillota</taxon>
        <taxon>Clostridia</taxon>
        <taxon>Eubacteriales</taxon>
        <taxon>Peptococcaceae</taxon>
        <taxon>Desulforamulus</taxon>
    </lineage>
</organism>
<comment type="caution">
    <text evidence="1">The sequence shown here is derived from an EMBL/GenBank/DDBJ whole genome shotgun (WGS) entry which is preliminary data.</text>
</comment>
<dbReference type="Proteomes" id="UP001172911">
    <property type="component" value="Unassembled WGS sequence"/>
</dbReference>
<reference evidence="1" key="1">
    <citation type="journal article" date="2023" name="J. Hazard. Mater.">
        <title>Anaerobic biodegradation of pyrene and benzo[a]pyrene by a new sulfate-reducing Desulforamulus aquiferis strain DSA.</title>
        <authorList>
            <person name="Zhang Z."/>
            <person name="Sun J."/>
            <person name="Gong X."/>
            <person name="Wang C."/>
            <person name="Wang H."/>
        </authorList>
    </citation>
    <scope>NUCLEOTIDE SEQUENCE</scope>
    <source>
        <strain evidence="1">DSA</strain>
    </source>
</reference>
<dbReference type="AlphaFoldDB" id="A0AAW7Z9V7"/>
<sequence>MIRIRKGIVKSLLSQRPGITELLVEVEGETQRGVNYDRLTGPINTGDEVILNTTAVFKNLGTGGAHFVMGNLSNPQMDISEEGHIMKVRYSPCQVKVLSLEEADSPYTSIMQQAEGLEGTPVIVGGLHSMIAPVAAALKKLGQGQLRVAYLMSDAAALPIALSKLVYELKEKGLIHATITCGHAFGGDYEAINLYTGLLAAKAVARADVIIAAMGPGIVGSNSTFGFTGIEQAEMINAINLLGGKAVAIPRISFTDSRERHMGISHHSRTVLGKVALTKATVTLPKVEADKMQQLLKQCEDSGISSKHDIAVIDAEAALAALAEYDIKVTTMGRSVHQDREFFLAAGAAGVYVSSLVQAY</sequence>